<feature type="compositionally biased region" description="Polar residues" evidence="1">
    <location>
        <begin position="31"/>
        <end position="46"/>
    </location>
</feature>
<dbReference type="Proteomes" id="UP000729701">
    <property type="component" value="Unassembled WGS sequence"/>
</dbReference>
<dbReference type="EMBL" id="JAHHGZ010000001">
    <property type="protein sequence ID" value="MBW4666056.1"/>
    <property type="molecule type" value="Genomic_DNA"/>
</dbReference>
<dbReference type="AlphaFoldDB" id="A0A951URA2"/>
<feature type="region of interest" description="Disordered" evidence="1">
    <location>
        <begin position="1"/>
        <end position="66"/>
    </location>
</feature>
<name>A0A951URA2_9CYAN</name>
<evidence type="ECO:0000313" key="3">
    <source>
        <dbReference type="Proteomes" id="UP000729701"/>
    </source>
</evidence>
<evidence type="ECO:0000313" key="2">
    <source>
        <dbReference type="EMBL" id="MBW4666056.1"/>
    </source>
</evidence>
<accession>A0A951URA2</accession>
<reference evidence="2" key="1">
    <citation type="submission" date="2021-05" db="EMBL/GenBank/DDBJ databases">
        <authorList>
            <person name="Pietrasiak N."/>
            <person name="Ward R."/>
            <person name="Stajich J.E."/>
            <person name="Kurbessoian T."/>
        </authorList>
    </citation>
    <scope>NUCLEOTIDE SEQUENCE</scope>
    <source>
        <strain evidence="2">GSE-NOS-MK-12-04C</strain>
    </source>
</reference>
<organism evidence="2 3">
    <name type="scientific">Cyanomargarita calcarea GSE-NOS-MK-12-04C</name>
    <dbReference type="NCBI Taxonomy" id="2839659"/>
    <lineage>
        <taxon>Bacteria</taxon>
        <taxon>Bacillati</taxon>
        <taxon>Cyanobacteriota</taxon>
        <taxon>Cyanophyceae</taxon>
        <taxon>Nostocales</taxon>
        <taxon>Cyanomargaritaceae</taxon>
        <taxon>Cyanomargarita</taxon>
    </lineage>
</organism>
<gene>
    <name evidence="2" type="ORF">KME60_01090</name>
</gene>
<comment type="caution">
    <text evidence="2">The sequence shown here is derived from an EMBL/GenBank/DDBJ whole genome shotgun (WGS) entry which is preliminary data.</text>
</comment>
<proteinExistence type="predicted"/>
<protein>
    <submittedName>
        <fullName evidence="2">Uncharacterized protein</fullName>
    </submittedName>
</protein>
<evidence type="ECO:0000256" key="1">
    <source>
        <dbReference type="SAM" id="MobiDB-lite"/>
    </source>
</evidence>
<sequence length="66" mass="7331">MLKLHRLQSETKRSPRMCNTYPMRSHENAAKPSNRSLKTSTESFTPMSGREPGIPSSMPPVDNAAS</sequence>
<reference evidence="2" key="2">
    <citation type="journal article" date="2022" name="Microbiol. Resour. Announc.">
        <title>Metagenome Sequencing to Explore Phylogenomics of Terrestrial Cyanobacteria.</title>
        <authorList>
            <person name="Ward R.D."/>
            <person name="Stajich J.E."/>
            <person name="Johansen J.R."/>
            <person name="Huntemann M."/>
            <person name="Clum A."/>
            <person name="Foster B."/>
            <person name="Foster B."/>
            <person name="Roux S."/>
            <person name="Palaniappan K."/>
            <person name="Varghese N."/>
            <person name="Mukherjee S."/>
            <person name="Reddy T.B.K."/>
            <person name="Daum C."/>
            <person name="Copeland A."/>
            <person name="Chen I.A."/>
            <person name="Ivanova N.N."/>
            <person name="Kyrpides N.C."/>
            <person name="Shapiro N."/>
            <person name="Eloe-Fadrosh E.A."/>
            <person name="Pietrasiak N."/>
        </authorList>
    </citation>
    <scope>NUCLEOTIDE SEQUENCE</scope>
    <source>
        <strain evidence="2">GSE-NOS-MK-12-04C</strain>
    </source>
</reference>